<feature type="region of interest" description="Disordered" evidence="1">
    <location>
        <begin position="196"/>
        <end position="228"/>
    </location>
</feature>
<evidence type="ECO:0000313" key="5">
    <source>
        <dbReference type="EMBL" id="BCB09022.1"/>
    </source>
</evidence>
<dbReference type="EMBL" id="AP022843">
    <property type="protein sequence ID" value="BCB09022.1"/>
    <property type="molecule type" value="Genomic_DNA"/>
</dbReference>
<evidence type="ECO:0000313" key="6">
    <source>
        <dbReference type="Proteomes" id="UP000502259"/>
    </source>
</evidence>
<evidence type="ECO:0000256" key="1">
    <source>
        <dbReference type="SAM" id="MobiDB-lite"/>
    </source>
</evidence>
<feature type="region of interest" description="Disordered" evidence="1">
    <location>
        <begin position="71"/>
        <end position="109"/>
    </location>
</feature>
<keyword evidence="6" id="KW-1185">Reference proteome</keyword>
<dbReference type="PANTHER" id="PTHR30007:SF0">
    <property type="entry name" value="TRANSPOSASE"/>
    <property type="match status" value="1"/>
</dbReference>
<evidence type="ECO:0000259" key="2">
    <source>
        <dbReference type="Pfam" id="PF01609"/>
    </source>
</evidence>
<evidence type="ECO:0000313" key="4">
    <source>
        <dbReference type="EMBL" id="BCB06956.1"/>
    </source>
</evidence>
<dbReference type="NCBIfam" id="NF033580">
    <property type="entry name" value="transpos_IS5_3"/>
    <property type="match status" value="1"/>
</dbReference>
<dbReference type="EMBL" id="AP022843">
    <property type="protein sequence ID" value="BCB06956.1"/>
    <property type="molecule type" value="Genomic_DNA"/>
</dbReference>
<dbReference type="Pfam" id="PF01609">
    <property type="entry name" value="DDE_Tnp_1"/>
    <property type="match status" value="1"/>
</dbReference>
<gene>
    <name evidence="4" type="ORF">HHSLTHF2_08460</name>
    <name evidence="5" type="ORF">HHSLTHF2_29120</name>
</gene>
<protein>
    <submittedName>
        <fullName evidence="5">Uncharacterized protein</fullName>
    </submittedName>
</protein>
<dbReference type="GO" id="GO:0004803">
    <property type="term" value="F:transposase activity"/>
    <property type="evidence" value="ECO:0007669"/>
    <property type="project" value="InterPro"/>
</dbReference>
<dbReference type="Proteomes" id="UP000502259">
    <property type="component" value="Chromosome"/>
</dbReference>
<dbReference type="InterPro" id="IPR025161">
    <property type="entry name" value="IS402-like_dom"/>
</dbReference>
<dbReference type="GO" id="GO:0003677">
    <property type="term" value="F:DNA binding"/>
    <property type="evidence" value="ECO:0007669"/>
    <property type="project" value="InterPro"/>
</dbReference>
<sequence>MIVVTNSESGTAIMVRRKKVQPEHYPILCEIVTDKPMATLVEIRDSFTAKTGISLYIETLRMALKEAGITRHKGVPEKSSDQRDQPPEVESPPRYGYQDRHRQQAPEQRYPSCLTDAEWALIADIFDTDGHRGKPPSYPRRLLVDACCYVVRSGCSWRMLPQDFPPWQNVYRTFRRWSEQGKFEQMNDRLRAQWREREGREKMPSAAVLDAQSTRHSPQGGASGYDAGKKVKGRKRHVLVDTLGLVLAVSVTAASVQDRDGAHPVMANGIEKYSGISTVFVDSGYAGRCAQTINQQHGVEVEVVRHPGNTNVGWWKTPNQQDLFTKQSDAKGFTILPKRWVVERTHAWIEKARRLVMHHDRSIQVSEAWVWLAASRQLLNRLTHPS</sequence>
<accession>A0A6F8U6B3</accession>
<dbReference type="GO" id="GO:0006313">
    <property type="term" value="P:DNA transposition"/>
    <property type="evidence" value="ECO:0007669"/>
    <property type="project" value="InterPro"/>
</dbReference>
<dbReference type="InterPro" id="IPR002559">
    <property type="entry name" value="Transposase_11"/>
</dbReference>
<feature type="domain" description="Insertion element IS402-like" evidence="3">
    <location>
        <begin position="114"/>
        <end position="186"/>
    </location>
</feature>
<dbReference type="PANTHER" id="PTHR30007">
    <property type="entry name" value="PHP DOMAIN PROTEIN"/>
    <property type="match status" value="1"/>
</dbReference>
<feature type="domain" description="Transposase IS4-like" evidence="2">
    <location>
        <begin position="204"/>
        <end position="375"/>
    </location>
</feature>
<name>A0A6F8U6B3_9GAMM</name>
<dbReference type="Pfam" id="PF13340">
    <property type="entry name" value="DUF4096"/>
    <property type="match status" value="1"/>
</dbReference>
<evidence type="ECO:0000259" key="3">
    <source>
        <dbReference type="Pfam" id="PF13340"/>
    </source>
</evidence>
<feature type="compositionally biased region" description="Basic and acidic residues" evidence="1">
    <location>
        <begin position="74"/>
        <end position="86"/>
    </location>
</feature>
<reference evidence="5 6" key="1">
    <citation type="submission" date="2020-03" db="EMBL/GenBank/DDBJ databases">
        <title>Complete Genome Sequence of Halomonas hydrothermalis Strain Slthf2, Halophilic Bacterium Isolated from Deep-Sea Hydrothermal-Vent Environments.</title>
        <authorList>
            <person name="Takeyama N."/>
            <person name="Huang M."/>
            <person name="Sato K."/>
            <person name="Galipon J."/>
            <person name="Arakawa K."/>
        </authorList>
    </citation>
    <scope>NUCLEOTIDE SEQUENCE [LARGE SCALE GENOMIC DNA]</scope>
    <source>
        <strain evidence="5 6">Slthf2</strain>
    </source>
</reference>
<proteinExistence type="predicted"/>
<dbReference type="AlphaFoldDB" id="A0A6F8U6B3"/>
<organism evidence="5 6">
    <name type="scientific">Halomonas hydrothermalis</name>
    <dbReference type="NCBI Taxonomy" id="115561"/>
    <lineage>
        <taxon>Bacteria</taxon>
        <taxon>Pseudomonadati</taxon>
        <taxon>Pseudomonadota</taxon>
        <taxon>Gammaproteobacteria</taxon>
        <taxon>Oceanospirillales</taxon>
        <taxon>Halomonadaceae</taxon>
        <taxon>Halomonas</taxon>
    </lineage>
</organism>